<dbReference type="AlphaFoldDB" id="A0AAV4PFC9"/>
<name>A0AAV4PFC9_9ARAC</name>
<reference evidence="1 2" key="1">
    <citation type="submission" date="2021-06" db="EMBL/GenBank/DDBJ databases">
        <title>Caerostris darwini draft genome.</title>
        <authorList>
            <person name="Kono N."/>
            <person name="Arakawa K."/>
        </authorList>
    </citation>
    <scope>NUCLEOTIDE SEQUENCE [LARGE SCALE GENOMIC DNA]</scope>
</reference>
<dbReference type="Proteomes" id="UP001054837">
    <property type="component" value="Unassembled WGS sequence"/>
</dbReference>
<organism evidence="1 2">
    <name type="scientific">Caerostris darwini</name>
    <dbReference type="NCBI Taxonomy" id="1538125"/>
    <lineage>
        <taxon>Eukaryota</taxon>
        <taxon>Metazoa</taxon>
        <taxon>Ecdysozoa</taxon>
        <taxon>Arthropoda</taxon>
        <taxon>Chelicerata</taxon>
        <taxon>Arachnida</taxon>
        <taxon>Araneae</taxon>
        <taxon>Araneomorphae</taxon>
        <taxon>Entelegynae</taxon>
        <taxon>Araneoidea</taxon>
        <taxon>Araneidae</taxon>
        <taxon>Caerostris</taxon>
    </lineage>
</organism>
<gene>
    <name evidence="1" type="ORF">CDAR_289131</name>
</gene>
<sequence length="88" mass="9481">MAVLPATIDSLYRITSGALQGDSAGDTGGTFVQLKWINCSVCVEQSYNGFVSTIDNAAQWPNQMLAVLNALELLCSRLILVQQLCCIN</sequence>
<accession>A0AAV4PFC9</accession>
<proteinExistence type="predicted"/>
<comment type="caution">
    <text evidence="1">The sequence shown here is derived from an EMBL/GenBank/DDBJ whole genome shotgun (WGS) entry which is preliminary data.</text>
</comment>
<keyword evidence="2" id="KW-1185">Reference proteome</keyword>
<evidence type="ECO:0000313" key="1">
    <source>
        <dbReference type="EMBL" id="GIX95806.1"/>
    </source>
</evidence>
<evidence type="ECO:0000313" key="2">
    <source>
        <dbReference type="Proteomes" id="UP001054837"/>
    </source>
</evidence>
<dbReference type="EMBL" id="BPLQ01002817">
    <property type="protein sequence ID" value="GIX95806.1"/>
    <property type="molecule type" value="Genomic_DNA"/>
</dbReference>
<protein>
    <submittedName>
        <fullName evidence="1">Uncharacterized protein</fullName>
    </submittedName>
</protein>